<dbReference type="Pfam" id="PF05699">
    <property type="entry name" value="Dimer_Tnp_hAT"/>
    <property type="match status" value="1"/>
</dbReference>
<dbReference type="EMBL" id="HAEH01021292">
    <property type="protein sequence ID" value="SBS12103.1"/>
    <property type="molecule type" value="Transcribed_RNA"/>
</dbReference>
<gene>
    <name evidence="2" type="primary">CR356230.1</name>
</gene>
<name>A0A1A8S3I0_9TELE</name>
<dbReference type="InterPro" id="IPR012337">
    <property type="entry name" value="RNaseH-like_sf"/>
</dbReference>
<organism evidence="2">
    <name type="scientific">Nothobranchius rachovii</name>
    <name type="common">bluefin notho</name>
    <dbReference type="NCBI Taxonomy" id="451742"/>
    <lineage>
        <taxon>Eukaryota</taxon>
        <taxon>Metazoa</taxon>
        <taxon>Chordata</taxon>
        <taxon>Craniata</taxon>
        <taxon>Vertebrata</taxon>
        <taxon>Euteleostomi</taxon>
        <taxon>Actinopterygii</taxon>
        <taxon>Neopterygii</taxon>
        <taxon>Teleostei</taxon>
        <taxon>Neoteleostei</taxon>
        <taxon>Acanthomorphata</taxon>
        <taxon>Ovalentaria</taxon>
        <taxon>Atherinomorphae</taxon>
        <taxon>Cyprinodontiformes</taxon>
        <taxon>Nothobranchiidae</taxon>
        <taxon>Nothobranchius</taxon>
    </lineage>
</organism>
<dbReference type="InterPro" id="IPR008906">
    <property type="entry name" value="HATC_C_dom"/>
</dbReference>
<dbReference type="PANTHER" id="PTHR46481">
    <property type="entry name" value="ZINC FINGER BED DOMAIN-CONTAINING PROTEIN 4"/>
    <property type="match status" value="1"/>
</dbReference>
<accession>A0A1A8S3I0</accession>
<dbReference type="AlphaFoldDB" id="A0A1A8S3I0"/>
<dbReference type="InterPro" id="IPR052035">
    <property type="entry name" value="ZnF_BED_domain_contain"/>
</dbReference>
<evidence type="ECO:0000313" key="2">
    <source>
        <dbReference type="EMBL" id="SBS12103.1"/>
    </source>
</evidence>
<reference evidence="2" key="2">
    <citation type="submission" date="2016-06" db="EMBL/GenBank/DDBJ databases">
        <title>The genome of a short-lived fish provides insights into sex chromosome evolution and the genetic control of aging.</title>
        <authorList>
            <person name="Reichwald K."/>
            <person name="Felder M."/>
            <person name="Petzold A."/>
            <person name="Koch P."/>
            <person name="Groth M."/>
            <person name="Platzer M."/>
        </authorList>
    </citation>
    <scope>NUCLEOTIDE SEQUENCE</scope>
    <source>
        <tissue evidence="2">Brain</tissue>
    </source>
</reference>
<dbReference type="GO" id="GO:0046983">
    <property type="term" value="F:protein dimerization activity"/>
    <property type="evidence" value="ECO:0007669"/>
    <property type="project" value="InterPro"/>
</dbReference>
<dbReference type="PANTHER" id="PTHR46481:SF9">
    <property type="entry name" value="ZINC FINGER BED DOMAIN-CONTAINING PROTEIN 1-LIKE"/>
    <property type="match status" value="1"/>
</dbReference>
<sequence>MKDARIDRAIGVCKKVFSTFSYSWKKKKELAKAQKALSLPEHSLKTECPTRWGSRQAMVSRVLEQQKAIAQDIDVLEAISKTLGPLVDFTDALSGEKYECVLDQNDDTDLSKSIKKKILDYLNEKYNDLPTQELLDIATALDPRFKMKYSSEVSQESVKARLTREMKEMTETPVMQMPAESDDTEEAKKKRRKKGLGSFFKVPEGTSPGGAGPALHPDEAIALELQAYLQAATLDTEEDPLEWWNPSQKLFPMLSLLAKKYLCIPAASASSEWVFSTVGNIVTCLRASLKPDHVNRLSFLAKNLT</sequence>
<reference evidence="2" key="1">
    <citation type="submission" date="2016-05" db="EMBL/GenBank/DDBJ databases">
        <authorList>
            <person name="Lavstsen T."/>
            <person name="Jespersen J.S."/>
        </authorList>
    </citation>
    <scope>NUCLEOTIDE SEQUENCE</scope>
    <source>
        <tissue evidence="2">Brain</tissue>
    </source>
</reference>
<dbReference type="SUPFAM" id="SSF53098">
    <property type="entry name" value="Ribonuclease H-like"/>
    <property type="match status" value="1"/>
</dbReference>
<proteinExistence type="predicted"/>
<evidence type="ECO:0000259" key="1">
    <source>
        <dbReference type="Pfam" id="PF05699"/>
    </source>
</evidence>
<protein>
    <recommendedName>
        <fullName evidence="1">HAT C-terminal dimerisation domain-containing protein</fullName>
    </recommendedName>
</protein>
<feature type="domain" description="HAT C-terminal dimerisation" evidence="1">
    <location>
        <begin position="224"/>
        <end position="304"/>
    </location>
</feature>